<proteinExistence type="predicted"/>
<name>G7V7Q5_THELD</name>
<reference evidence="2" key="1">
    <citation type="submission" date="2011-10" db="EMBL/GenBank/DDBJ databases">
        <title>The complete genome of chromosome of Thermovirga lienii DSM 17291.</title>
        <authorList>
            <consortium name="US DOE Joint Genome Institute (JGI-PGF)"/>
            <person name="Lucas S."/>
            <person name="Copeland A."/>
            <person name="Lapidus A."/>
            <person name="Glavina del Rio T."/>
            <person name="Dalin E."/>
            <person name="Tice H."/>
            <person name="Bruce D."/>
            <person name="Goodwin L."/>
            <person name="Pitluck S."/>
            <person name="Peters L."/>
            <person name="Mikhailova N."/>
            <person name="Saunders E."/>
            <person name="Kyrpides N."/>
            <person name="Mavromatis K."/>
            <person name="Ivanova N."/>
            <person name="Last F.I."/>
            <person name="Brettin T."/>
            <person name="Detter J.C."/>
            <person name="Han C."/>
            <person name="Larimer F."/>
            <person name="Land M."/>
            <person name="Hauser L."/>
            <person name="Markowitz V."/>
            <person name="Cheng J.-F."/>
            <person name="Hugenholtz P."/>
            <person name="Woyke T."/>
            <person name="Wu D."/>
            <person name="Spring S."/>
            <person name="Schroeder M."/>
            <person name="Brambilla E.-M."/>
            <person name="Klenk H.-P."/>
            <person name="Eisen J.A."/>
        </authorList>
    </citation>
    <scope>NUCLEOTIDE SEQUENCE [LARGE SCALE GENOMIC DNA]</scope>
    <source>
        <strain evidence="2">ATCC BAA-1197 / DSM 17291 / Cas60314</strain>
    </source>
</reference>
<dbReference type="EMBL" id="CP003096">
    <property type="protein sequence ID" value="AER67309.1"/>
    <property type="molecule type" value="Genomic_DNA"/>
</dbReference>
<protein>
    <submittedName>
        <fullName evidence="1">Uncharacterized protein</fullName>
    </submittedName>
</protein>
<reference evidence="1 2" key="2">
    <citation type="journal article" date="2012" name="Stand. Genomic Sci.">
        <title>Genome sequence of the moderately thermophilic, amino-acid-degrading and sulfur-reducing bacterium Thermovirga lienii type strain (Cas60314(T)).</title>
        <authorList>
            <person name="Goker M."/>
            <person name="Saunders E."/>
            <person name="Lapidus A."/>
            <person name="Nolan M."/>
            <person name="Lucas S."/>
            <person name="Hammon N."/>
            <person name="Deshpande S."/>
            <person name="Cheng J.F."/>
            <person name="Han C."/>
            <person name="Tapia R."/>
            <person name="Goodwin L.A."/>
            <person name="Pitluck S."/>
            <person name="Liolios K."/>
            <person name="Mavromatis K."/>
            <person name="Pagani I."/>
            <person name="Ivanova N."/>
            <person name="Mikhailova N."/>
            <person name="Pati A."/>
            <person name="Chen A."/>
            <person name="Palaniappan K."/>
            <person name="Land M."/>
            <person name="Chang Y.J."/>
            <person name="Jeffries C.D."/>
            <person name="Brambilla E.M."/>
            <person name="Rohde M."/>
            <person name="Spring S."/>
            <person name="Detter J.C."/>
            <person name="Woyke T."/>
            <person name="Bristow J."/>
            <person name="Eisen J.A."/>
            <person name="Markowitz V."/>
            <person name="Hugenholtz P."/>
            <person name="Kyrpides N.C."/>
            <person name="Klenk H.P."/>
        </authorList>
    </citation>
    <scope>NUCLEOTIDE SEQUENCE [LARGE SCALE GENOMIC DNA]</scope>
    <source>
        <strain evidence="2">ATCC BAA-1197 / DSM 17291 / Cas60314</strain>
    </source>
</reference>
<organism evidence="1 2">
    <name type="scientific">Thermovirga lienii (strain ATCC BAA-1197 / DSM 17291 / Cas60314)</name>
    <dbReference type="NCBI Taxonomy" id="580340"/>
    <lineage>
        <taxon>Bacteria</taxon>
        <taxon>Thermotogati</taxon>
        <taxon>Synergistota</taxon>
        <taxon>Synergistia</taxon>
        <taxon>Synergistales</taxon>
        <taxon>Thermovirgaceae</taxon>
        <taxon>Thermovirga</taxon>
    </lineage>
</organism>
<dbReference type="STRING" id="580340.Tlie_1587"/>
<evidence type="ECO:0000313" key="2">
    <source>
        <dbReference type="Proteomes" id="UP000005868"/>
    </source>
</evidence>
<evidence type="ECO:0000313" key="1">
    <source>
        <dbReference type="EMBL" id="AER67309.1"/>
    </source>
</evidence>
<dbReference type="KEGG" id="tli:Tlie_1587"/>
<gene>
    <name evidence="1" type="ordered locus">Tlie_1587</name>
</gene>
<sequence>MKEETKVIISNLNCTSGLECFMEDGVEELRNLLDDLEDGWVESMAITADSKDQ</sequence>
<dbReference type="AlphaFoldDB" id="G7V7Q5"/>
<dbReference type="HOGENOM" id="CLU_3067178_0_0_0"/>
<keyword evidence="2" id="KW-1185">Reference proteome</keyword>
<accession>G7V7Q5</accession>
<dbReference type="Proteomes" id="UP000005868">
    <property type="component" value="Chromosome"/>
</dbReference>